<dbReference type="AlphaFoldDB" id="A0A840X317"/>
<organism evidence="1 2">
    <name type="scientific">Microcella frigidaquae</name>
    <dbReference type="NCBI Taxonomy" id="424758"/>
    <lineage>
        <taxon>Bacteria</taxon>
        <taxon>Bacillati</taxon>
        <taxon>Actinomycetota</taxon>
        <taxon>Actinomycetes</taxon>
        <taxon>Micrococcales</taxon>
        <taxon>Microbacteriaceae</taxon>
        <taxon>Microcella</taxon>
    </lineage>
</organism>
<proteinExistence type="predicted"/>
<gene>
    <name evidence="1" type="ORF">BJ959_000379</name>
</gene>
<comment type="caution">
    <text evidence="1">The sequence shown here is derived from an EMBL/GenBank/DDBJ whole genome shotgun (WGS) entry which is preliminary data.</text>
</comment>
<reference evidence="1 2" key="1">
    <citation type="submission" date="2020-08" db="EMBL/GenBank/DDBJ databases">
        <title>Sequencing the genomes of 1000 actinobacteria strains.</title>
        <authorList>
            <person name="Klenk H.-P."/>
        </authorList>
    </citation>
    <scope>NUCLEOTIDE SEQUENCE [LARGE SCALE GENOMIC DNA]</scope>
    <source>
        <strain evidence="1 2">DSM 23889</strain>
    </source>
</reference>
<evidence type="ECO:0000313" key="2">
    <source>
        <dbReference type="Proteomes" id="UP000552883"/>
    </source>
</evidence>
<accession>A0A840X317</accession>
<dbReference type="InterPro" id="IPR036390">
    <property type="entry name" value="WH_DNA-bd_sf"/>
</dbReference>
<name>A0A840X317_9MICO</name>
<protein>
    <submittedName>
        <fullName evidence="1">DNA-binding transcriptional ArsR family regulator</fullName>
    </submittedName>
</protein>
<dbReference type="Gene3D" id="6.10.140.2180">
    <property type="match status" value="1"/>
</dbReference>
<dbReference type="InterPro" id="IPR036388">
    <property type="entry name" value="WH-like_DNA-bd_sf"/>
</dbReference>
<dbReference type="EMBL" id="JACHBS010000001">
    <property type="protein sequence ID" value="MBB5616883.1"/>
    <property type="molecule type" value="Genomic_DNA"/>
</dbReference>
<dbReference type="Proteomes" id="UP000552883">
    <property type="component" value="Unassembled WGS sequence"/>
</dbReference>
<keyword evidence="2" id="KW-1185">Reference proteome</keyword>
<dbReference type="GO" id="GO:0003677">
    <property type="term" value="F:DNA binding"/>
    <property type="evidence" value="ECO:0007669"/>
    <property type="project" value="UniProtKB-KW"/>
</dbReference>
<dbReference type="Gene3D" id="1.10.10.10">
    <property type="entry name" value="Winged helix-like DNA-binding domain superfamily/Winged helix DNA-binding domain"/>
    <property type="match status" value="1"/>
</dbReference>
<dbReference type="SUPFAM" id="SSF46785">
    <property type="entry name" value="Winged helix' DNA-binding domain"/>
    <property type="match status" value="1"/>
</dbReference>
<dbReference type="OrthoDB" id="5949858at2"/>
<dbReference type="RefSeq" id="WP_153980962.1">
    <property type="nucleotide sequence ID" value="NZ_BAAANZ010000001.1"/>
</dbReference>
<sequence>MTTADLLLHPVRLRIIQAMLGRDALTTRDLGERLPEIAPATLYRHVGALVDAEVLTVVAERKVRGTVERTLRLREERTSVDADDPELDAEALRGGFLAYLASLAGAFDGYLDGPRTTLAADLVGFRQIAVHATDDEWRTALAGMREAIAPLLQREQAPPGARRRILATVSLPAD</sequence>
<evidence type="ECO:0000313" key="1">
    <source>
        <dbReference type="EMBL" id="MBB5616883.1"/>
    </source>
</evidence>
<dbReference type="Pfam" id="PF12840">
    <property type="entry name" value="HTH_20"/>
    <property type="match status" value="1"/>
</dbReference>
<keyword evidence="1" id="KW-0238">DNA-binding</keyword>